<dbReference type="EMBL" id="JAUJEB010000001">
    <property type="protein sequence ID" value="MDN5211462.1"/>
    <property type="molecule type" value="Genomic_DNA"/>
</dbReference>
<keyword evidence="3" id="KW-1185">Reference proteome</keyword>
<proteinExistence type="predicted"/>
<dbReference type="InterPro" id="IPR036514">
    <property type="entry name" value="SGNH_hydro_sf"/>
</dbReference>
<feature type="domain" description="Cadherin" evidence="1">
    <location>
        <begin position="331"/>
        <end position="437"/>
    </location>
</feature>
<dbReference type="Gene3D" id="2.60.40.60">
    <property type="entry name" value="Cadherins"/>
    <property type="match status" value="1"/>
</dbReference>
<dbReference type="RefSeq" id="WP_346756795.1">
    <property type="nucleotide sequence ID" value="NZ_JAUJEB010000001.1"/>
</dbReference>
<dbReference type="PANTHER" id="PTHR30383:SF5">
    <property type="entry name" value="SGNH HYDROLASE-TYPE ESTERASE DOMAIN-CONTAINING PROTEIN"/>
    <property type="match status" value="1"/>
</dbReference>
<protein>
    <submittedName>
        <fullName evidence="2">GDSL-type esterase/lipase family protein</fullName>
    </submittedName>
</protein>
<dbReference type="InterPro" id="IPR013783">
    <property type="entry name" value="Ig-like_fold"/>
</dbReference>
<dbReference type="InterPro" id="IPR051532">
    <property type="entry name" value="Ester_Hydrolysis_Enzymes"/>
</dbReference>
<dbReference type="SUPFAM" id="SSF49313">
    <property type="entry name" value="Cadherin-like"/>
    <property type="match status" value="1"/>
</dbReference>
<dbReference type="InterPro" id="IPR015919">
    <property type="entry name" value="Cadherin-like_sf"/>
</dbReference>
<feature type="domain" description="Cadherin" evidence="1">
    <location>
        <begin position="438"/>
        <end position="540"/>
    </location>
</feature>
<dbReference type="Pfam" id="PF05345">
    <property type="entry name" value="He_PIG"/>
    <property type="match status" value="1"/>
</dbReference>
<evidence type="ECO:0000313" key="2">
    <source>
        <dbReference type="EMBL" id="MDN5211462.1"/>
    </source>
</evidence>
<evidence type="ECO:0000259" key="1">
    <source>
        <dbReference type="PROSITE" id="PS50268"/>
    </source>
</evidence>
<dbReference type="InterPro" id="IPR002126">
    <property type="entry name" value="Cadherin-like_dom"/>
</dbReference>
<dbReference type="Pfam" id="PF18962">
    <property type="entry name" value="Por_Secre_tail"/>
    <property type="match status" value="1"/>
</dbReference>
<sequence length="726" mass="77992">MKLDLRIKAKIILIVLLIALPSLTYSQLRIMPLGNSITQGVAPSSLPSGSDNGYRKRLYQQLVTTYPGLQFVGSESNGDGGFDQDHEGHPSWRADEIRDNIYINGENWLTNNPADVILLHIGTNDISGQSLPGIVTEIEEILDKVDQYETANNTEVIVFVAKIVRFLFGAFDGSETTDLNNQIETMVNQRIANGDKLVLVDQESAIIYPGGLPDDIHPDQTGYNSMADVWEQAITATLAAPQITDPGTMTATIGSNFQYQIVATGVPTPTVNVSNLPTGMTYNPGTQTVSWTPNESQEGPASFDVTATNAAGTDNLTININVIQQNNPPVFTKGPDVVISEDAGPQEFLNWATGVDDGDSELTQNVSFNIVDVSSSNSYTISPTISPAGHLTFTPGDNVNGTFTVTISLSDDGSPVETSGQQTFTVTINAVNDSPDFTISGNTITVDEDFTNTEEITVTPGTVPVDEQSESVSYSVSPSSSDVVDVSVDNATGKISITSLENKNGVENFTLTADDGGSQNNTFSMPFTVTVNAINDPPVFNLSEANLELTVGFDPTEVNALAEEVPLDEASQTVSYSIAPSTVDFVDISVDNTGKISISPKAGNKTGQQEFAVLANDGQSVNNTYVASFVLAVTLTVGIEDELEKSIKMYPIPAENELNVQLENEYLGPVDLKLYDLNGGLITSDAFFKATTLINKRIKVDQIKSGLYLMKIQLDRGEVWSKVLIK</sequence>
<accession>A0ABT8L144</accession>
<dbReference type="SUPFAM" id="SSF52266">
    <property type="entry name" value="SGNH hydrolase"/>
    <property type="match status" value="1"/>
</dbReference>
<organism evidence="2 3">
    <name type="scientific">Agaribacillus aureus</name>
    <dbReference type="NCBI Taxonomy" id="3051825"/>
    <lineage>
        <taxon>Bacteria</taxon>
        <taxon>Pseudomonadati</taxon>
        <taxon>Bacteroidota</taxon>
        <taxon>Cytophagia</taxon>
        <taxon>Cytophagales</taxon>
        <taxon>Splendidivirgaceae</taxon>
        <taxon>Agaribacillus</taxon>
    </lineage>
</organism>
<dbReference type="PROSITE" id="PS50268">
    <property type="entry name" value="CADHERIN_2"/>
    <property type="match status" value="2"/>
</dbReference>
<dbReference type="InterPro" id="IPR026444">
    <property type="entry name" value="Secre_tail"/>
</dbReference>
<dbReference type="NCBIfam" id="TIGR04183">
    <property type="entry name" value="Por_Secre_tail"/>
    <property type="match status" value="1"/>
</dbReference>
<dbReference type="Pfam" id="PF13472">
    <property type="entry name" value="Lipase_GDSL_2"/>
    <property type="match status" value="1"/>
</dbReference>
<dbReference type="InterPro" id="IPR013830">
    <property type="entry name" value="SGNH_hydro"/>
</dbReference>
<reference evidence="2" key="1">
    <citation type="submission" date="2023-06" db="EMBL/GenBank/DDBJ databases">
        <title>Genomic of Agaribacillus aureum.</title>
        <authorList>
            <person name="Wang G."/>
        </authorList>
    </citation>
    <scope>NUCLEOTIDE SEQUENCE</scope>
    <source>
        <strain evidence="2">BMA12</strain>
    </source>
</reference>
<dbReference type="Gene3D" id="2.60.40.10">
    <property type="entry name" value="Immunoglobulins"/>
    <property type="match status" value="1"/>
</dbReference>
<comment type="caution">
    <text evidence="2">The sequence shown here is derived from an EMBL/GenBank/DDBJ whole genome shotgun (WGS) entry which is preliminary data.</text>
</comment>
<dbReference type="Proteomes" id="UP001172083">
    <property type="component" value="Unassembled WGS sequence"/>
</dbReference>
<dbReference type="PANTHER" id="PTHR30383">
    <property type="entry name" value="THIOESTERASE 1/PROTEASE 1/LYSOPHOSPHOLIPASE L1"/>
    <property type="match status" value="1"/>
</dbReference>
<dbReference type="Gene3D" id="3.40.50.1110">
    <property type="entry name" value="SGNH hydrolase"/>
    <property type="match status" value="1"/>
</dbReference>
<evidence type="ECO:0000313" key="3">
    <source>
        <dbReference type="Proteomes" id="UP001172083"/>
    </source>
</evidence>
<gene>
    <name evidence="2" type="ORF">QQ020_05350</name>
</gene>
<name>A0ABT8L144_9BACT</name>